<accession>A0A221T2U3</accession>
<dbReference type="KEGG" id="dfc:DFI_18445"/>
<evidence type="ECO:0008006" key="4">
    <source>
        <dbReference type="Google" id="ProtNLM"/>
    </source>
</evidence>
<dbReference type="InterPro" id="IPR019250">
    <property type="entry name" value="DUF2227_metal-bd"/>
</dbReference>
<keyword evidence="1" id="KW-0812">Transmembrane</keyword>
<proteinExistence type="predicted"/>
<geneLocation type="plasmid" evidence="3">
    <name>pdfi3</name>
</geneLocation>
<name>A0A221T2U3_9DEIO</name>
<keyword evidence="2" id="KW-0614">Plasmid</keyword>
<evidence type="ECO:0000256" key="1">
    <source>
        <dbReference type="SAM" id="Phobius"/>
    </source>
</evidence>
<keyword evidence="1" id="KW-0472">Membrane</keyword>
<feature type="transmembrane region" description="Helical" evidence="1">
    <location>
        <begin position="96"/>
        <end position="118"/>
    </location>
</feature>
<dbReference type="RefSeq" id="WP_027464354.1">
    <property type="nucleotide sequence ID" value="NZ_CP021084.1"/>
</dbReference>
<dbReference type="AlphaFoldDB" id="A0A221T2U3"/>
<dbReference type="PANTHER" id="PTHR39085">
    <property type="entry name" value="SLL0924 PROTEIN"/>
    <property type="match status" value="1"/>
</dbReference>
<evidence type="ECO:0000313" key="2">
    <source>
        <dbReference type="EMBL" id="ASN83181.1"/>
    </source>
</evidence>
<organism evidence="2 3">
    <name type="scientific">Deinococcus ficus</name>
    <dbReference type="NCBI Taxonomy" id="317577"/>
    <lineage>
        <taxon>Bacteria</taxon>
        <taxon>Thermotogati</taxon>
        <taxon>Deinococcota</taxon>
        <taxon>Deinococci</taxon>
        <taxon>Deinococcales</taxon>
        <taxon>Deinococcaceae</taxon>
        <taxon>Deinococcus</taxon>
    </lineage>
</organism>
<feature type="transmembrane region" description="Helical" evidence="1">
    <location>
        <begin position="9"/>
        <end position="26"/>
    </location>
</feature>
<gene>
    <name evidence="2" type="ORF">DFI_18445</name>
</gene>
<protein>
    <recommendedName>
        <fullName evidence="4">Hydrolase</fullName>
    </recommendedName>
</protein>
<keyword evidence="1" id="KW-1133">Transmembrane helix</keyword>
<evidence type="ECO:0000313" key="3">
    <source>
        <dbReference type="Proteomes" id="UP000259030"/>
    </source>
</evidence>
<sequence length="165" mass="17930">MPSGRTHSLINFSVLGAGMMLWQVLGRPADDTPGLSVAAGMIIGTVWITPDLDMRGVKVDAQRAWGPLGAVWSPLRMLSKHRGVSHTYLRGPLLRVAYLAAIAALLLLLVRLCTGTPWNSPLPSLPVHLSTAPPVKVLLWSYCGYHAAQVLHLIADRIPLSFKRL</sequence>
<dbReference type="PANTHER" id="PTHR39085:SF1">
    <property type="entry name" value="SLL0924 PROTEIN"/>
    <property type="match status" value="1"/>
</dbReference>
<dbReference type="Pfam" id="PF09988">
    <property type="entry name" value="DUF2227"/>
    <property type="match status" value="1"/>
</dbReference>
<dbReference type="EMBL" id="CP021084">
    <property type="protein sequence ID" value="ASN83181.1"/>
    <property type="molecule type" value="Genomic_DNA"/>
</dbReference>
<reference evidence="2 3" key="1">
    <citation type="submission" date="2017-05" db="EMBL/GenBank/DDBJ databases">
        <title>The complete genome sequence of Deinococcus ficus isolated from the rhizosphere of the Ficus religiosa L. in Taiwan.</title>
        <authorList>
            <person name="Wu K.-M."/>
            <person name="Liao T.-L."/>
            <person name="Liu Y.-M."/>
            <person name="Young C.-C."/>
            <person name="Tsai S.-F."/>
        </authorList>
    </citation>
    <scope>NUCLEOTIDE SEQUENCE [LARGE SCALE GENOMIC DNA]</scope>
    <source>
        <strain evidence="2 3">CC-FR2-10</strain>
        <plasmid evidence="3">pdfi3</plasmid>
    </source>
</reference>
<dbReference type="Proteomes" id="UP000259030">
    <property type="component" value="Plasmid pDFI3"/>
</dbReference>
<keyword evidence="3" id="KW-1185">Reference proteome</keyword>